<comment type="caution">
    <text evidence="23">The sequence shown here is derived from an EMBL/GenBank/DDBJ whole genome shotgun (WGS) entry which is preliminary data.</text>
</comment>
<feature type="domain" description="Tyrosine specific protein phosphatases" evidence="20">
    <location>
        <begin position="404"/>
        <end position="466"/>
    </location>
</feature>
<dbReference type="CDD" id="cd15733">
    <property type="entry name" value="FYVE_MTMR4"/>
    <property type="match status" value="1"/>
</dbReference>
<dbReference type="AlphaFoldDB" id="A0A6A4W1P4"/>
<dbReference type="InterPro" id="IPR011993">
    <property type="entry name" value="PH-like_dom_sf"/>
</dbReference>
<evidence type="ECO:0000259" key="20">
    <source>
        <dbReference type="PROSITE" id="PS50056"/>
    </source>
</evidence>
<dbReference type="PANTHER" id="PTHR10807:SF75">
    <property type="entry name" value="PHOSPHATIDYLINOSITOL-3-PHOSPHATE PHOSPHATASE"/>
    <property type="match status" value="1"/>
</dbReference>
<feature type="region of interest" description="Disordered" evidence="19">
    <location>
        <begin position="607"/>
        <end position="761"/>
    </location>
</feature>
<dbReference type="GO" id="GO:0004438">
    <property type="term" value="F:phosphatidylinositol-3-phosphate phosphatase activity"/>
    <property type="evidence" value="ECO:0007669"/>
    <property type="project" value="TreeGrafter"/>
</dbReference>
<evidence type="ECO:0000259" key="21">
    <source>
        <dbReference type="PROSITE" id="PS50178"/>
    </source>
</evidence>
<dbReference type="GO" id="GO:0060090">
    <property type="term" value="F:molecular adaptor activity"/>
    <property type="evidence" value="ECO:0007669"/>
    <property type="project" value="UniProtKB-ARBA"/>
</dbReference>
<keyword evidence="11" id="KW-0378">Hydrolase</keyword>
<dbReference type="GO" id="GO:0061952">
    <property type="term" value="P:midbody abscission"/>
    <property type="evidence" value="ECO:0007669"/>
    <property type="project" value="UniProtKB-ARBA"/>
</dbReference>
<dbReference type="OrthoDB" id="271628at2759"/>
<feature type="compositionally biased region" description="Basic residues" evidence="19">
    <location>
        <begin position="1"/>
        <end position="11"/>
    </location>
</feature>
<evidence type="ECO:0000256" key="15">
    <source>
        <dbReference type="ARBA" id="ARBA00032571"/>
    </source>
</evidence>
<keyword evidence="24" id="KW-1185">Reference proteome</keyword>
<reference evidence="23 24" key="1">
    <citation type="submission" date="2019-07" db="EMBL/GenBank/DDBJ databases">
        <title>Draft genome assembly of a fouling barnacle, Amphibalanus amphitrite (Darwin, 1854): The first reference genome for Thecostraca.</title>
        <authorList>
            <person name="Kim W."/>
        </authorList>
    </citation>
    <scope>NUCLEOTIDE SEQUENCE [LARGE SCALE GENOMIC DNA]</scope>
    <source>
        <strain evidence="23">SNU_AA5</strain>
        <tissue evidence="23">Soma without cirri and trophi</tissue>
    </source>
</reference>
<gene>
    <name evidence="23" type="primary">Mtmr3</name>
    <name evidence="23" type="ORF">FJT64_006779</name>
</gene>
<feature type="binding site" evidence="17">
    <location>
        <begin position="435"/>
        <end position="441"/>
    </location>
    <ligand>
        <name>substrate</name>
    </ligand>
</feature>
<dbReference type="Gene3D" id="2.30.29.30">
    <property type="entry name" value="Pleckstrin-homology domain (PH domain)/Phosphotyrosine-binding domain (PTB)"/>
    <property type="match status" value="1"/>
</dbReference>
<feature type="compositionally biased region" description="Low complexity" evidence="19">
    <location>
        <begin position="12"/>
        <end position="33"/>
    </location>
</feature>
<dbReference type="GO" id="GO:0004721">
    <property type="term" value="F:phosphoprotein phosphatase activity"/>
    <property type="evidence" value="ECO:0007669"/>
    <property type="project" value="UniProtKB-ARBA"/>
</dbReference>
<comment type="subcellular location">
    <subcellularLocation>
        <location evidence="3">Cytoplasm</location>
    </subcellularLocation>
    <subcellularLocation>
        <location evidence="2">Endomembrane system</location>
        <topology evidence="2">Peripheral membrane protein</topology>
    </subcellularLocation>
</comment>
<keyword evidence="12" id="KW-0862">Zinc</keyword>
<feature type="binding site" evidence="17">
    <location>
        <begin position="373"/>
        <end position="374"/>
    </location>
    <ligand>
        <name>substrate</name>
    </ligand>
</feature>
<dbReference type="GO" id="GO:0016020">
    <property type="term" value="C:membrane"/>
    <property type="evidence" value="ECO:0007669"/>
    <property type="project" value="TreeGrafter"/>
</dbReference>
<dbReference type="InterPro" id="IPR029021">
    <property type="entry name" value="Prot-tyrosine_phosphatase-like"/>
</dbReference>
<evidence type="ECO:0000313" key="23">
    <source>
        <dbReference type="EMBL" id="KAF0295721.1"/>
    </source>
</evidence>
<dbReference type="SMART" id="SM00064">
    <property type="entry name" value="FYVE"/>
    <property type="match status" value="1"/>
</dbReference>
<dbReference type="InterPro" id="IPR010569">
    <property type="entry name" value="Myotubularin-like_Pase_dom"/>
</dbReference>
<keyword evidence="13" id="KW-0443">Lipid metabolism</keyword>
<keyword evidence="10 18" id="KW-0863">Zinc-finger</keyword>
<dbReference type="InterPro" id="IPR046978">
    <property type="entry name" value="MTMR4_FYVE"/>
</dbReference>
<accession>A0A6A4W1P4</accession>
<dbReference type="PROSITE" id="PS51339">
    <property type="entry name" value="PPASE_MYOTUBULARIN"/>
    <property type="match status" value="1"/>
</dbReference>
<protein>
    <recommendedName>
        <fullName evidence="7">Lateral signaling target protein 2 homolog</fullName>
        <ecNumber evidence="6">3.1.3.95</ecNumber>
    </recommendedName>
    <alternativeName>
        <fullName evidence="15">Phosphatidylinositol-3,5-bisphosphate 3-phosphatase</fullName>
    </alternativeName>
</protein>
<dbReference type="EMBL" id="VIIS01001602">
    <property type="protein sequence ID" value="KAF0295721.1"/>
    <property type="molecule type" value="Genomic_DNA"/>
</dbReference>
<dbReference type="InterPro" id="IPR000306">
    <property type="entry name" value="Znf_FYVE"/>
</dbReference>
<dbReference type="SUPFAM" id="SSF52799">
    <property type="entry name" value="(Phosphotyrosine protein) phosphatases II"/>
    <property type="match status" value="1"/>
</dbReference>
<dbReference type="SUPFAM" id="SSF50729">
    <property type="entry name" value="PH domain-like"/>
    <property type="match status" value="1"/>
</dbReference>
<evidence type="ECO:0000256" key="9">
    <source>
        <dbReference type="ARBA" id="ARBA00022723"/>
    </source>
</evidence>
<dbReference type="PROSITE" id="PS50178">
    <property type="entry name" value="ZF_FYVE"/>
    <property type="match status" value="1"/>
</dbReference>
<feature type="domain" description="Myotubularin phosphatase" evidence="22">
    <location>
        <begin position="187"/>
        <end position="597"/>
    </location>
</feature>
<comment type="function">
    <text evidence="1">Negative regulator of epidermal growth factor receptor (EGFR) signaling.</text>
</comment>
<evidence type="ECO:0000256" key="8">
    <source>
        <dbReference type="ARBA" id="ARBA00022490"/>
    </source>
</evidence>
<dbReference type="InterPro" id="IPR011011">
    <property type="entry name" value="Znf_FYVE_PHD"/>
</dbReference>
<evidence type="ECO:0000256" key="12">
    <source>
        <dbReference type="ARBA" id="ARBA00022833"/>
    </source>
</evidence>
<dbReference type="GO" id="GO:0010506">
    <property type="term" value="P:regulation of autophagy"/>
    <property type="evidence" value="ECO:0007669"/>
    <property type="project" value="TreeGrafter"/>
</dbReference>
<dbReference type="EC" id="3.1.3.95" evidence="6"/>
<dbReference type="InterPro" id="IPR000387">
    <property type="entry name" value="Tyr_Pase_dom"/>
</dbReference>
<dbReference type="GO" id="GO:0005829">
    <property type="term" value="C:cytosol"/>
    <property type="evidence" value="ECO:0007669"/>
    <property type="project" value="UniProtKB-ARBA"/>
</dbReference>
<dbReference type="Gene3D" id="3.30.40.10">
    <property type="entry name" value="Zinc/RING finger domain, C3HC4 (zinc finger)"/>
    <property type="match status" value="1"/>
</dbReference>
<evidence type="ECO:0000256" key="5">
    <source>
        <dbReference type="ARBA" id="ARBA00008755"/>
    </source>
</evidence>
<dbReference type="GO" id="GO:0008270">
    <property type="term" value="F:zinc ion binding"/>
    <property type="evidence" value="ECO:0007669"/>
    <property type="project" value="UniProtKB-KW"/>
</dbReference>
<evidence type="ECO:0000313" key="24">
    <source>
        <dbReference type="Proteomes" id="UP000440578"/>
    </source>
</evidence>
<evidence type="ECO:0000256" key="14">
    <source>
        <dbReference type="ARBA" id="ARBA00023136"/>
    </source>
</evidence>
<organism evidence="23 24">
    <name type="scientific">Amphibalanus amphitrite</name>
    <name type="common">Striped barnacle</name>
    <name type="synonym">Balanus amphitrite</name>
    <dbReference type="NCBI Taxonomy" id="1232801"/>
    <lineage>
        <taxon>Eukaryota</taxon>
        <taxon>Metazoa</taxon>
        <taxon>Ecdysozoa</taxon>
        <taxon>Arthropoda</taxon>
        <taxon>Crustacea</taxon>
        <taxon>Multicrustacea</taxon>
        <taxon>Cirripedia</taxon>
        <taxon>Thoracica</taxon>
        <taxon>Thoracicalcarea</taxon>
        <taxon>Balanomorpha</taxon>
        <taxon>Balanoidea</taxon>
        <taxon>Balanidae</taxon>
        <taxon>Amphibalaninae</taxon>
        <taxon>Amphibalanus</taxon>
    </lineage>
</organism>
<name>A0A6A4W1P4_AMPAM</name>
<dbReference type="InterPro" id="IPR017455">
    <property type="entry name" value="Znf_FYVE-rel"/>
</dbReference>
<evidence type="ECO:0000256" key="1">
    <source>
        <dbReference type="ARBA" id="ARBA00003580"/>
    </source>
</evidence>
<evidence type="ECO:0000256" key="3">
    <source>
        <dbReference type="ARBA" id="ARBA00004496"/>
    </source>
</evidence>
<keyword evidence="14" id="KW-0472">Membrane</keyword>
<dbReference type="InterPro" id="IPR030564">
    <property type="entry name" value="Myotubularin"/>
</dbReference>
<dbReference type="SUPFAM" id="SSF57903">
    <property type="entry name" value="FYVE/PHD zinc finger"/>
    <property type="match status" value="1"/>
</dbReference>
<dbReference type="InterPro" id="IPR016130">
    <property type="entry name" value="Tyr_Pase_AS"/>
</dbReference>
<evidence type="ECO:0000256" key="17">
    <source>
        <dbReference type="PIRSR" id="PIRSR630564-2"/>
    </source>
</evidence>
<evidence type="ECO:0000259" key="22">
    <source>
        <dbReference type="PROSITE" id="PS51339"/>
    </source>
</evidence>
<dbReference type="PROSITE" id="PS00383">
    <property type="entry name" value="TYR_PHOSPHATASE_1"/>
    <property type="match status" value="1"/>
</dbReference>
<evidence type="ECO:0000256" key="10">
    <source>
        <dbReference type="ARBA" id="ARBA00022771"/>
    </source>
</evidence>
<dbReference type="GO" id="GO:0046474">
    <property type="term" value="P:glycerophospholipid biosynthetic process"/>
    <property type="evidence" value="ECO:0007669"/>
    <property type="project" value="UniProtKB-ARBA"/>
</dbReference>
<keyword evidence="9" id="KW-0479">Metal-binding</keyword>
<dbReference type="FunFam" id="3.30.40.10:FF:000073">
    <property type="entry name" value="myotubularin-related protein 4 isoform X2"/>
    <property type="match status" value="1"/>
</dbReference>
<feature type="region of interest" description="Disordered" evidence="19">
    <location>
        <begin position="1"/>
        <end position="33"/>
    </location>
</feature>
<feature type="compositionally biased region" description="Basic and acidic residues" evidence="19">
    <location>
        <begin position="634"/>
        <end position="646"/>
    </location>
</feature>
<keyword evidence="8" id="KW-0963">Cytoplasm</keyword>
<dbReference type="InterPro" id="IPR013083">
    <property type="entry name" value="Znf_RING/FYVE/PHD"/>
</dbReference>
<evidence type="ECO:0000256" key="19">
    <source>
        <dbReference type="SAM" id="MobiDB-lite"/>
    </source>
</evidence>
<dbReference type="GO" id="GO:0052629">
    <property type="term" value="F:phosphatidylinositol-3,5-bisphosphate 3-phosphatase activity"/>
    <property type="evidence" value="ECO:0007669"/>
    <property type="project" value="UniProtKB-EC"/>
</dbReference>
<dbReference type="GO" id="GO:0012505">
    <property type="term" value="C:endomembrane system"/>
    <property type="evidence" value="ECO:0007669"/>
    <property type="project" value="UniProtKB-SubCell"/>
</dbReference>
<evidence type="ECO:0000256" key="11">
    <source>
        <dbReference type="ARBA" id="ARBA00022801"/>
    </source>
</evidence>
<dbReference type="Pfam" id="PF01363">
    <property type="entry name" value="FYVE"/>
    <property type="match status" value="1"/>
</dbReference>
<evidence type="ECO:0000256" key="16">
    <source>
        <dbReference type="PIRSR" id="PIRSR630564-1"/>
    </source>
</evidence>
<evidence type="ECO:0000256" key="18">
    <source>
        <dbReference type="PROSITE-ProRule" id="PRU00091"/>
    </source>
</evidence>
<dbReference type="GO" id="GO:0019903">
    <property type="term" value="F:protein phosphatase binding"/>
    <property type="evidence" value="ECO:0007669"/>
    <property type="project" value="TreeGrafter"/>
</dbReference>
<comment type="similarity">
    <text evidence="4">Belongs to the protein-tyrosine phosphatase family. Non-receptor class myotubularin subfamily.</text>
</comment>
<dbReference type="Pfam" id="PF06602">
    <property type="entry name" value="Myotub-related"/>
    <property type="match status" value="1"/>
</dbReference>
<sequence length="1010" mass="110991">MIRLNRSHSKRAPSPAAFSGGPGAAEPGGPAAARACHQQYPKRDCVLDAESAEAAALLPAPFRLLHGEYVVRAGRVVEGRLYLTNYRLYLQADTASGLLNVPLGLLETAETRDICYLHVQCKDARAFRLTLPTGEACAEWQRDLAAGLAPPERLSASFSHAFHAWCREEGADELHQTLTAAAVRPAGAELATYKAELERMGFDLRAAWRISTANQEFKLCPSYPRFLLVPLSISDDMLEKVARFRALRRVPAVCWRHGRTGAVLVRSGQPEVGWLGWRSAEDEELIKAVSEACAANRLSAEAGPAAANGHVNGDVPSLRDLSEEALLFKNTEKVVIVDARSYAAAVANRARGGGVECNEYYPNSEVVFMNLPNIHTVRKAFQALRALLSAPTDQTNWFQSLEATRWLSHMSALLRAAVSVARYMDDQGRPVLVHCSDGWDRTPQITALAQLLLDPHCRTIDGFQALLEREWLDFGHKFADRCGNAVCTEDANERCPVFLQWLDCVYQLTQQFPCDFQFNMAYLVKLVHHAYSGLFGTFLGNSARDREAAQLSSSTYSVFAYLRANRDRFTNYLYNNRGKVLTPSVHPRDLCLWSAVYLGSVPPCPDEAIPRPAPPDEPSEPAAADTAKQLVRTRSCEDLTERKELTRTASDPSLLDTPSRRRTGTAAGRPDAASAVTLAEDADSGVPAESPEGSEAAGDTSSCGGGVTGSTDTLAAERRERSTSTSDISHSGVRQRCVCHQLRPASGAPRRRQPRPQPHAQLRLPRHAQRRQKFAVLGLGLVRSLVRRPSHRVGWVGSVLSERTADSASGRRLEMDGLPRVKDDLHQRLYHMHMAHKMEVEALRRDLHMTRLALCSQVSFQCSSAGRHADRPDEADLTAALEEQLSVGRQSSTSDGGSWEAVEEADARPQLWVPDYAAQRCTGCDTEFWLGRRRHHCRNCGNVYCADCSKYEAVIPREQLYTPVRVCSRCFASLSAARCSPDPVCGPCRRAEGGADTGQPPRPESGAPSG</sequence>
<dbReference type="SMART" id="SM00404">
    <property type="entry name" value="PTPc_motif"/>
    <property type="match status" value="1"/>
</dbReference>
<dbReference type="Proteomes" id="UP000440578">
    <property type="component" value="Unassembled WGS sequence"/>
</dbReference>
<evidence type="ECO:0000256" key="7">
    <source>
        <dbReference type="ARBA" id="ARBA00019870"/>
    </source>
</evidence>
<proteinExistence type="inferred from homology"/>
<evidence type="ECO:0000256" key="13">
    <source>
        <dbReference type="ARBA" id="ARBA00023098"/>
    </source>
</evidence>
<evidence type="ECO:0000256" key="4">
    <source>
        <dbReference type="ARBA" id="ARBA00007471"/>
    </source>
</evidence>
<dbReference type="InterPro" id="IPR003595">
    <property type="entry name" value="Tyr_Pase_cat"/>
</dbReference>
<evidence type="ECO:0000256" key="2">
    <source>
        <dbReference type="ARBA" id="ARBA00004184"/>
    </source>
</evidence>
<feature type="domain" description="FYVE-type" evidence="21">
    <location>
        <begin position="915"/>
        <end position="975"/>
    </location>
</feature>
<dbReference type="GO" id="GO:0046856">
    <property type="term" value="P:phosphatidylinositol dephosphorylation"/>
    <property type="evidence" value="ECO:0007669"/>
    <property type="project" value="UniProtKB-ARBA"/>
</dbReference>
<feature type="active site" description="Phosphocysteine intermediate" evidence="16">
    <location>
        <position position="435"/>
    </location>
</feature>
<dbReference type="PANTHER" id="PTHR10807">
    <property type="entry name" value="MYOTUBULARIN-RELATED"/>
    <property type="match status" value="1"/>
</dbReference>
<evidence type="ECO:0000256" key="6">
    <source>
        <dbReference type="ARBA" id="ARBA00012903"/>
    </source>
</evidence>
<dbReference type="PROSITE" id="PS50056">
    <property type="entry name" value="TYR_PHOSPHATASE_2"/>
    <property type="match status" value="1"/>
</dbReference>
<comment type="similarity">
    <text evidence="5">Belongs to the lst-2 family.</text>
</comment>